<dbReference type="GO" id="GO:0006289">
    <property type="term" value="P:nucleotide-excision repair"/>
    <property type="evidence" value="ECO:0007669"/>
    <property type="project" value="TreeGrafter"/>
</dbReference>
<dbReference type="PANTHER" id="PTHR47957">
    <property type="entry name" value="ATP-DEPENDENT HELICASE HRQ1"/>
    <property type="match status" value="1"/>
</dbReference>
<evidence type="ECO:0000313" key="3">
    <source>
        <dbReference type="Proteomes" id="UP001172457"/>
    </source>
</evidence>
<reference evidence="2" key="1">
    <citation type="submission" date="2023-03" db="EMBL/GenBank/DDBJ databases">
        <title>Chromosome-scale reference genome and RAD-based genetic map of yellow starthistle (Centaurea solstitialis) reveal putative structural variation and QTLs associated with invader traits.</title>
        <authorList>
            <person name="Reatini B."/>
            <person name="Cang F.A."/>
            <person name="Jiang Q."/>
            <person name="Mckibben M.T.W."/>
            <person name="Barker M.S."/>
            <person name="Rieseberg L.H."/>
            <person name="Dlugosch K.M."/>
        </authorList>
    </citation>
    <scope>NUCLEOTIDE SEQUENCE</scope>
    <source>
        <strain evidence="2">CAN-66</strain>
        <tissue evidence="2">Leaf</tissue>
    </source>
</reference>
<dbReference type="GO" id="GO:0005634">
    <property type="term" value="C:nucleus"/>
    <property type="evidence" value="ECO:0007669"/>
    <property type="project" value="TreeGrafter"/>
</dbReference>
<keyword evidence="1" id="KW-0175">Coiled coil</keyword>
<dbReference type="AlphaFoldDB" id="A0AA38TUS7"/>
<dbReference type="GO" id="GO:0043138">
    <property type="term" value="F:3'-5' DNA helicase activity"/>
    <property type="evidence" value="ECO:0007669"/>
    <property type="project" value="TreeGrafter"/>
</dbReference>
<proteinExistence type="predicted"/>
<evidence type="ECO:0000313" key="2">
    <source>
        <dbReference type="EMBL" id="KAJ9567435.1"/>
    </source>
</evidence>
<comment type="caution">
    <text evidence="2">The sequence shown here is derived from an EMBL/GenBank/DDBJ whole genome shotgun (WGS) entry which is preliminary data.</text>
</comment>
<dbReference type="Proteomes" id="UP001172457">
    <property type="component" value="Chromosome 1"/>
</dbReference>
<keyword evidence="3" id="KW-1185">Reference proteome</keyword>
<organism evidence="2 3">
    <name type="scientific">Centaurea solstitialis</name>
    <name type="common">yellow star-thistle</name>
    <dbReference type="NCBI Taxonomy" id="347529"/>
    <lineage>
        <taxon>Eukaryota</taxon>
        <taxon>Viridiplantae</taxon>
        <taxon>Streptophyta</taxon>
        <taxon>Embryophyta</taxon>
        <taxon>Tracheophyta</taxon>
        <taxon>Spermatophyta</taxon>
        <taxon>Magnoliopsida</taxon>
        <taxon>eudicotyledons</taxon>
        <taxon>Gunneridae</taxon>
        <taxon>Pentapetalae</taxon>
        <taxon>asterids</taxon>
        <taxon>campanulids</taxon>
        <taxon>Asterales</taxon>
        <taxon>Asteraceae</taxon>
        <taxon>Carduoideae</taxon>
        <taxon>Cardueae</taxon>
        <taxon>Centaureinae</taxon>
        <taxon>Centaurea</taxon>
    </lineage>
</organism>
<dbReference type="GO" id="GO:0036297">
    <property type="term" value="P:interstrand cross-link repair"/>
    <property type="evidence" value="ECO:0007669"/>
    <property type="project" value="TreeGrafter"/>
</dbReference>
<protein>
    <submittedName>
        <fullName evidence="2">Uncharacterized protein</fullName>
    </submittedName>
</protein>
<dbReference type="PANTHER" id="PTHR47957:SF3">
    <property type="entry name" value="ATP-DEPENDENT HELICASE HRQ1"/>
    <property type="match status" value="1"/>
</dbReference>
<name>A0AA38TUS7_9ASTR</name>
<gene>
    <name evidence="2" type="ORF">OSB04_003401</name>
</gene>
<dbReference type="EMBL" id="JARYMX010000001">
    <property type="protein sequence ID" value="KAJ9567435.1"/>
    <property type="molecule type" value="Genomic_DNA"/>
</dbReference>
<evidence type="ECO:0000256" key="1">
    <source>
        <dbReference type="SAM" id="Coils"/>
    </source>
</evidence>
<feature type="coiled-coil region" evidence="1">
    <location>
        <begin position="76"/>
        <end position="103"/>
    </location>
</feature>
<accession>A0AA38TUS7</accession>
<sequence>MVRYLSSALGKPFQFFSRWTLEEIENKYNVTREAMHLEALEEQQVETEDVALVQRKRKRDQIEEQVTTEGNPEIGMEKTKETVVNSEQQVVQATEKKEEVAEKTVEKEVEVPKQIEAQPSKAIRKKSVAKKPKMSKEVEEPSNISMWIYFENNQMDYFKVFRSDGTNEVFANHLGIFRKLSKGDLKKMYEIACTKEVEDFEEARMLVEDLKMMFAFSKTKAELKEKGKRDQDDSIGEGKVISWNTYENRVFSVNFEKGRMSFFLMDKRYDFEPIMMGSMLEVKKKAENLSEFDKELIGRLREQSDELKQKKVTGCGVDQNLKYVVQFDDGSEICDAEWENILDECTRENLKEMYEQRCTVIKVAVNDRDDPDQAKKRKFALECLFWLFEPFRLLGVKNSTCEFVKEWRWFEKCRVYSLNINDREMEYYFEECETDALDIQRLQCMMKVSLSTKGEPTRAARLLVKKMHTYLTIRLTNLAPHAEKLILLITTAGCKSVTTAAEDWRLPLPITIAGSEVNTAGVNLWQQAGRFGRREQPSLAIYVAFEGPLDQYFMKYPQKLFRGPIECCHVDAKNPQNNILIIGIGIPCLYRFVLTGISNMVYSDFESASTLLPQGIVLRNAHFDLIDDTIIMAQFVNIKTSYRRYDYNGQGKTYLVKNLDLSTKVALCEIVENPMIWVACIDTNI</sequence>